<dbReference type="InterPro" id="IPR008979">
    <property type="entry name" value="Galactose-bd-like_sf"/>
</dbReference>
<feature type="disulfide bond" evidence="13">
    <location>
        <begin position="774"/>
        <end position="783"/>
    </location>
</feature>
<keyword evidence="9 14" id="KW-0175">Coiled coil</keyword>
<dbReference type="Gene3D" id="2.60.120.260">
    <property type="entry name" value="Galactose-binding domain-like"/>
    <property type="match status" value="1"/>
</dbReference>
<dbReference type="PROSITE" id="PS51116">
    <property type="entry name" value="LAMININ_IVB"/>
    <property type="match status" value="1"/>
</dbReference>
<feature type="disulfide bond" evidence="13">
    <location>
        <begin position="1066"/>
        <end position="1083"/>
    </location>
</feature>
<dbReference type="PANTHER" id="PTHR10574">
    <property type="entry name" value="NETRIN/LAMININ-RELATED"/>
    <property type="match status" value="1"/>
</dbReference>
<feature type="domain" description="Laminin EGF-like" evidence="16">
    <location>
        <begin position="1008"/>
        <end position="1063"/>
    </location>
</feature>
<evidence type="ECO:0000256" key="12">
    <source>
        <dbReference type="ARBA" id="ARBA00023292"/>
    </source>
</evidence>
<feature type="disulfide bond" evidence="13">
    <location>
        <begin position="1085"/>
        <end position="1094"/>
    </location>
</feature>
<sequence>MLLLHLAVLLSTGWRAGAQGPDLGDVCARGSCYPATGDLLIGRAHRLTASSTCGLSGPERFCIVSHLQETQKCFECDSRENYNKNHLNSHNIENVVTTFTPDRLVTWWQSENGVENVTIQLDLEAEFHFTHLIMTFKTFRPAAMVIERSMDNGNTWEVYRYFAYDCATSFPGVSRGPLTKVDDIICDGRYSDIEPSTQGEVIFRVLDPAFEIADPYSTRIQNLLKITNLRVRMERLHTMGDNLLDSREQLKEKYYYALYDMVVRGNCFCYGHASKCAPTDWSEGDAEGMVHGKCVCNHFTTGLNCEKCQDFYQDLPWRPARGRNTNACKRCECNQHASTCHFDMAMYLASRNISGGVCDDCQHNTMGQHCELCKPFYYQHPERDIRDPEICEQCDCDPRGSLHGGVCDAVTDVPKGQIAGQCHCKPNVEGERCSECRQGYYGLSQSEQGCQQCTCSPLGTIPGGRPCDTETGNCFCKRFVTGRNCEQCLPQHWGLSNDMDGCRPCDCDKGGAIDNNCSALTGHCVCKEHIFGRRCDQVESGFYFISLDHYTYEAEEARFGPGVTVVPRTPPVNREPTWTGIGFAKVPEGEKMEFSIDNTPKSMEYELLIRYEPQLPDEWEQLLVEVKRSRPLEGQCSTTDYQSVSLRPGSRYVSLPWPVCFDRGQNYTVELSLPHYSSHSNHQSPYMYIDSMVLMPRVNSLDLFSGSQFDLDMFERYRCLEHSRSVVKARTTDICRDYVFSLSAVLHQGTMECVCDPTGSYSSICDPDGGQCQCRTNVMGRSCNSCSPGYFLLGPSGCKSCECDPQGAEHPFCHESTGQCTCVPGAYGRQCAHCLPSHWGFPHCQPCQCNGHTELCHPHTGECQGCKGHTTGHNCERCERGYFGDALLGTGGQCRPCLCPEGPGSRRQFAEGCFQDLRSQKISCVCSPGYRGSRCDECAPGFYGNPNVPGGRCQPCQCNGNIDTLDPEACDSRTGTCRKCLYHTQGTACQYCKRGYYGDARLQSCRRCMCNEIGTASHGCLDGECVCDGATGQCPCRPGVVGQNCDQCASEMWNFESGDGCQFCQCHPVHSYGSSCNLLSGQCSCKPGFGGRTCDECRELFWGNPEIKCHACDCDPRGIASEQCNKMTGDCVCVEGVAGRRCDTCGRGYTGEFPNCEPCHQCFSSWNIVVSELTNHTQYLLQLVDNIKVSGVTAPYKVTIDSLEKSVSELTTILEHDPISEPLTHTKLLLQDATALVARLTQSLNHTDFTLEAVSENHNRTKIKLDSVKDDAQKLDQTIKDLQEQVELVKNSDIRGATDSITKYYQHSIMAEVKANRSTDGPGSTVQQSAGLRQTTEDILKHSKENFEKRLEQNAQKMNEFASQLEALNLSKLSDEVCGDSQDTEGCGPCGGIGCQSEDRQSHCGGEGCGGVLTTAKDALTKTKDFDREITQGLEEVHKLNKMVTEARIRADIARNSAHDVILKAIQSKERVELNNQELRELIQQIRDFLTNGTNPNTIDALANEVLKIRLPVSSSELKSLTSDIRESVSGLTRVEDVLSQSADHIARAQNLLRSAKEASEHATDIKNQADQVKEALEESERAQSAVSNVTQQTKTVIESTNAQLTSVESEIADSEFKMNNGTKWLFKMETEVGLLRNKELDLSNSIDHTQRSAEYVTQQAEQTRHELDSEVQRKFSRVKEVMETRSGGVLDAHRRAEDLQQEAKALLGHAINSLERLRELERSYAVNQKILEEKSQDLEVLENEAQELLQEISQKVSVYSTCA</sequence>
<dbReference type="SMART" id="SM00180">
    <property type="entry name" value="EGF_Lam"/>
    <property type="match status" value="13"/>
</dbReference>
<dbReference type="PROSITE" id="PS01248">
    <property type="entry name" value="EGF_LAM_1"/>
    <property type="match status" value="6"/>
</dbReference>
<dbReference type="SMART" id="SM00181">
    <property type="entry name" value="EGF"/>
    <property type="match status" value="9"/>
</dbReference>
<dbReference type="FunFam" id="2.170.300.10:FF:000004">
    <property type="entry name" value="Laminin subunit beta 1"/>
    <property type="match status" value="1"/>
</dbReference>
<gene>
    <name evidence="19" type="primary">lamb1b</name>
</gene>
<feature type="disulfide bond" evidence="13">
    <location>
        <begin position="801"/>
        <end position="813"/>
    </location>
</feature>
<feature type="disulfide bond" evidence="13">
    <location>
        <begin position="424"/>
        <end position="433"/>
    </location>
</feature>
<keyword evidence="12 13" id="KW-0424">Laminin EGF-like domain</keyword>
<feature type="disulfide bond" evidence="13">
    <location>
        <begin position="436"/>
        <end position="450"/>
    </location>
</feature>
<dbReference type="InterPro" id="IPR000742">
    <property type="entry name" value="EGF"/>
</dbReference>
<dbReference type="FunFam" id="2.10.25.10:FF:000135">
    <property type="entry name" value="Laminin subunit beta 4"/>
    <property type="match status" value="2"/>
</dbReference>
<evidence type="ECO:0000313" key="19">
    <source>
        <dbReference type="Ensembl" id="ENSDCDP00010047435.1"/>
    </source>
</evidence>
<dbReference type="InterPro" id="IPR013015">
    <property type="entry name" value="Laminin_IV_B"/>
</dbReference>
<evidence type="ECO:0000256" key="7">
    <source>
        <dbReference type="ARBA" id="ARBA00022869"/>
    </source>
</evidence>
<dbReference type="PANTHER" id="PTHR10574:SF233">
    <property type="entry name" value="LAMININ SUBUNIT BETA-1"/>
    <property type="match status" value="1"/>
</dbReference>
<keyword evidence="10 13" id="KW-1015">Disulfide bond</keyword>
<keyword evidence="4" id="KW-0597">Phosphoprotein</keyword>
<protein>
    <recommendedName>
        <fullName evidence="21">Laminin subunit beta-1</fullName>
    </recommendedName>
</protein>
<dbReference type="Gene3D" id="2.10.25.10">
    <property type="entry name" value="Laminin"/>
    <property type="match status" value="11"/>
</dbReference>
<dbReference type="Pfam" id="PF00053">
    <property type="entry name" value="EGF_laminin"/>
    <property type="match status" value="10"/>
</dbReference>
<feature type="domain" description="Laminin EGF-like" evidence="16">
    <location>
        <begin position="847"/>
        <end position="896"/>
    </location>
</feature>
<feature type="domain" description="Laminin EGF-like" evidence="16">
    <location>
        <begin position="394"/>
        <end position="452"/>
    </location>
</feature>
<dbReference type="Pfam" id="PF00055">
    <property type="entry name" value="Laminin_N"/>
    <property type="match status" value="1"/>
</dbReference>
<feature type="disulfide bond" evidence="13">
    <location>
        <begin position="476"/>
        <end position="485"/>
    </location>
</feature>
<proteinExistence type="predicted"/>
<feature type="disulfide bond" evidence="13">
    <location>
        <begin position="822"/>
        <end position="831"/>
    </location>
</feature>
<feature type="disulfide bond" evidence="13">
    <location>
        <begin position="980"/>
        <end position="989"/>
    </location>
</feature>
<dbReference type="FunFam" id="2.10.25.10:FF:000101">
    <property type="entry name" value="Laminin subunit beta 1"/>
    <property type="match status" value="1"/>
</dbReference>
<evidence type="ECO:0000256" key="3">
    <source>
        <dbReference type="ARBA" id="ARBA00022530"/>
    </source>
</evidence>
<keyword evidence="20" id="KW-1185">Reference proteome</keyword>
<dbReference type="PRINTS" id="PR00011">
    <property type="entry name" value="EGFLAMININ"/>
</dbReference>
<dbReference type="GeneTree" id="ENSGT00940000156003"/>
<dbReference type="GO" id="GO:0009887">
    <property type="term" value="P:animal organ morphogenesis"/>
    <property type="evidence" value="ECO:0007669"/>
    <property type="project" value="TreeGrafter"/>
</dbReference>
<dbReference type="FunFam" id="2.10.25.10:FF:000090">
    <property type="entry name" value="laminin subunit alpha"/>
    <property type="match status" value="1"/>
</dbReference>
<feature type="signal peptide" evidence="15">
    <location>
        <begin position="1"/>
        <end position="18"/>
    </location>
</feature>
<evidence type="ECO:0000259" key="17">
    <source>
        <dbReference type="PROSITE" id="PS51116"/>
    </source>
</evidence>
<feature type="coiled-coil region" evidence="14">
    <location>
        <begin position="1462"/>
        <end position="1489"/>
    </location>
</feature>
<feature type="disulfide bond" evidence="13">
    <location>
        <begin position="488"/>
        <end position="502"/>
    </location>
</feature>
<comment type="caution">
    <text evidence="13">Lacks conserved residue(s) required for the propagation of feature annotation.</text>
</comment>
<evidence type="ECO:0000256" key="6">
    <source>
        <dbReference type="ARBA" id="ARBA00022737"/>
    </source>
</evidence>
<dbReference type="FunFam" id="2.10.25.10:FF:000065">
    <property type="entry name" value="Laminin subunit beta 1"/>
    <property type="match status" value="1"/>
</dbReference>
<keyword evidence="6" id="KW-0677">Repeat</keyword>
<evidence type="ECO:0000256" key="1">
    <source>
        <dbReference type="ARBA" id="ARBA00004302"/>
    </source>
</evidence>
<evidence type="ECO:0000256" key="2">
    <source>
        <dbReference type="ARBA" id="ARBA00022525"/>
    </source>
</evidence>
<dbReference type="CDD" id="cd00055">
    <property type="entry name" value="EGF_Lam"/>
    <property type="match status" value="13"/>
</dbReference>
<reference evidence="19 20" key="1">
    <citation type="submission" date="2020-06" db="EMBL/GenBank/DDBJ databases">
        <authorList>
            <consortium name="Wellcome Sanger Institute Data Sharing"/>
        </authorList>
    </citation>
    <scope>NUCLEOTIDE SEQUENCE [LARGE SCALE GENOMIC DNA]</scope>
</reference>
<dbReference type="FunFam" id="2.170.300.10:FF:000001">
    <property type="entry name" value="Laminin subunit beta-1"/>
    <property type="match status" value="1"/>
</dbReference>
<evidence type="ECO:0000259" key="18">
    <source>
        <dbReference type="PROSITE" id="PS51117"/>
    </source>
</evidence>
<dbReference type="PROSITE" id="PS51117">
    <property type="entry name" value="LAMININ_NTER"/>
    <property type="match status" value="1"/>
</dbReference>
<dbReference type="InterPro" id="IPR056863">
    <property type="entry name" value="LMN_ATRN_NET-like_EGF"/>
</dbReference>
<evidence type="ECO:0000256" key="14">
    <source>
        <dbReference type="SAM" id="Coils"/>
    </source>
</evidence>
<organism evidence="19 20">
    <name type="scientific">Denticeps clupeoides</name>
    <name type="common">denticle herring</name>
    <dbReference type="NCBI Taxonomy" id="299321"/>
    <lineage>
        <taxon>Eukaryota</taxon>
        <taxon>Metazoa</taxon>
        <taxon>Chordata</taxon>
        <taxon>Craniata</taxon>
        <taxon>Vertebrata</taxon>
        <taxon>Euteleostomi</taxon>
        <taxon>Actinopterygii</taxon>
        <taxon>Neopterygii</taxon>
        <taxon>Teleostei</taxon>
        <taxon>Clupei</taxon>
        <taxon>Clupeiformes</taxon>
        <taxon>Denticipitoidei</taxon>
        <taxon>Denticipitidae</taxon>
        <taxon>Denticeps</taxon>
    </lineage>
</organism>
<keyword evidence="11" id="KW-0325">Glycoprotein</keyword>
<feature type="domain" description="Laminin EGF-like" evidence="16">
    <location>
        <begin position="1112"/>
        <end position="1158"/>
    </location>
</feature>
<dbReference type="Proteomes" id="UP000694580">
    <property type="component" value="Chromosome 15"/>
</dbReference>
<dbReference type="FunFam" id="2.10.25.10:FF:000130">
    <property type="entry name" value="Laminin subunit beta 1"/>
    <property type="match status" value="1"/>
</dbReference>
<dbReference type="GeneID" id="114764372"/>
<evidence type="ECO:0000313" key="20">
    <source>
        <dbReference type="Proteomes" id="UP000694580"/>
    </source>
</evidence>
<dbReference type="InterPro" id="IPR056558">
    <property type="entry name" value="LAMB1-4_helical"/>
</dbReference>
<dbReference type="FunFam" id="2.60.120.260:FF:000010">
    <property type="entry name" value="Laminin subunit beta 1"/>
    <property type="match status" value="1"/>
</dbReference>
<keyword evidence="8" id="KW-0130">Cell adhesion</keyword>
<dbReference type="SUPFAM" id="SSF49785">
    <property type="entry name" value="Galactose-binding domain-like"/>
    <property type="match status" value="1"/>
</dbReference>
<feature type="domain" description="Laminin N-terminal" evidence="18">
    <location>
        <begin position="28"/>
        <end position="266"/>
    </location>
</feature>
<feature type="domain" description="Laminin EGF-like" evidence="16">
    <location>
        <begin position="753"/>
        <end position="800"/>
    </location>
</feature>
<keyword evidence="7" id="KW-0084">Basement membrane</keyword>
<evidence type="ECO:0008006" key="21">
    <source>
        <dbReference type="Google" id="ProtNLM"/>
    </source>
</evidence>
<feature type="coiled-coil region" evidence="14">
    <location>
        <begin position="1265"/>
        <end position="1292"/>
    </location>
</feature>
<evidence type="ECO:0000256" key="5">
    <source>
        <dbReference type="ARBA" id="ARBA00022729"/>
    </source>
</evidence>
<evidence type="ECO:0000256" key="13">
    <source>
        <dbReference type="PROSITE-ProRule" id="PRU00460"/>
    </source>
</evidence>
<feature type="disulfide bond" evidence="13">
    <location>
        <begin position="1064"/>
        <end position="1076"/>
    </location>
</feature>
<feature type="domain" description="Laminin EGF-like" evidence="16">
    <location>
        <begin position="956"/>
        <end position="1007"/>
    </location>
</feature>
<dbReference type="FunFam" id="2.10.25.10:FF:000011">
    <property type="entry name" value="Cadherin EGF LAG seven-pass G-type receptor"/>
    <property type="match status" value="2"/>
</dbReference>
<evidence type="ECO:0000256" key="9">
    <source>
        <dbReference type="ARBA" id="ARBA00023054"/>
    </source>
</evidence>
<feature type="coiled-coil region" evidence="14">
    <location>
        <begin position="1725"/>
        <end position="1759"/>
    </location>
</feature>
<dbReference type="Gene3D" id="2.170.300.10">
    <property type="entry name" value="Tie2 ligand-binding domain superfamily"/>
    <property type="match status" value="1"/>
</dbReference>
<reference evidence="19" key="2">
    <citation type="submission" date="2025-08" db="UniProtKB">
        <authorList>
            <consortium name="Ensembl"/>
        </authorList>
    </citation>
    <scope>IDENTIFICATION</scope>
</reference>
<feature type="disulfide bond" evidence="13">
    <location>
        <begin position="803"/>
        <end position="820"/>
    </location>
</feature>
<reference evidence="19" key="3">
    <citation type="submission" date="2025-09" db="UniProtKB">
        <authorList>
            <consortium name="Ensembl"/>
        </authorList>
    </citation>
    <scope>IDENTIFICATION</scope>
</reference>
<feature type="domain" description="Laminin EGF-like" evidence="16">
    <location>
        <begin position="453"/>
        <end position="504"/>
    </location>
</feature>
<dbReference type="RefSeq" id="XP_028809802.1">
    <property type="nucleotide sequence ID" value="XM_028953969.1"/>
</dbReference>
<dbReference type="FunFam" id="2.10.25.10:FF:000138">
    <property type="entry name" value="Laminin subunit beta 1"/>
    <property type="match status" value="1"/>
</dbReference>
<dbReference type="SUPFAM" id="SSF57196">
    <property type="entry name" value="EGF/Laminin"/>
    <property type="match status" value="13"/>
</dbReference>
<name>A0AAY4DPV4_9TELE</name>
<dbReference type="GO" id="GO:0009888">
    <property type="term" value="P:tissue development"/>
    <property type="evidence" value="ECO:0007669"/>
    <property type="project" value="TreeGrafter"/>
</dbReference>
<feature type="disulfide bond" evidence="13">
    <location>
        <begin position="1036"/>
        <end position="1045"/>
    </location>
</feature>
<dbReference type="GO" id="GO:0005604">
    <property type="term" value="C:basement membrane"/>
    <property type="evidence" value="ECO:0007669"/>
    <property type="project" value="UniProtKB-SubCell"/>
</dbReference>
<feature type="disulfide bond" evidence="13">
    <location>
        <begin position="296"/>
        <end position="305"/>
    </location>
</feature>
<dbReference type="SMART" id="SM00136">
    <property type="entry name" value="LamNT"/>
    <property type="match status" value="1"/>
</dbReference>
<evidence type="ECO:0000256" key="10">
    <source>
        <dbReference type="ARBA" id="ARBA00023157"/>
    </source>
</evidence>
<evidence type="ECO:0000256" key="11">
    <source>
        <dbReference type="ARBA" id="ARBA00023180"/>
    </source>
</evidence>
<feature type="disulfide bond" evidence="13">
    <location>
        <begin position="1133"/>
        <end position="1142"/>
    </location>
</feature>
<feature type="disulfide bond" evidence="13">
    <location>
        <begin position="1112"/>
        <end position="1124"/>
    </location>
</feature>
<dbReference type="InterPro" id="IPR050440">
    <property type="entry name" value="Laminin/Netrin_ECM"/>
</dbReference>
<dbReference type="FunFam" id="2.10.25.10:FF:000145">
    <property type="entry name" value="Laminin subunit beta 1"/>
    <property type="match status" value="1"/>
</dbReference>
<evidence type="ECO:0000256" key="8">
    <source>
        <dbReference type="ARBA" id="ARBA00022889"/>
    </source>
</evidence>
<feature type="disulfide bond" evidence="13">
    <location>
        <begin position="1114"/>
        <end position="1131"/>
    </location>
</feature>
<dbReference type="PROSITE" id="PS00022">
    <property type="entry name" value="EGF_1"/>
    <property type="match status" value="1"/>
</dbReference>
<feature type="domain" description="Laminin EGF-like" evidence="16">
    <location>
        <begin position="801"/>
        <end position="846"/>
    </location>
</feature>
<dbReference type="CDD" id="cd22300">
    <property type="entry name" value="cc_LAMB1_C"/>
    <property type="match status" value="1"/>
</dbReference>
<dbReference type="FunFam" id="2.10.25.10:FF:000074">
    <property type="entry name" value="Laminin subunit alpha"/>
    <property type="match status" value="1"/>
</dbReference>
<dbReference type="Pfam" id="PF23219">
    <property type="entry name" value="LAMB1"/>
    <property type="match status" value="1"/>
</dbReference>
<accession>A0AAY4DPV4</accession>
<feature type="coiled-coil region" evidence="14">
    <location>
        <begin position="1556"/>
        <end position="1593"/>
    </location>
</feature>
<feature type="disulfide bond" evidence="13">
    <location>
        <begin position="755"/>
        <end position="772"/>
    </location>
</feature>
<dbReference type="Pfam" id="PF21199">
    <property type="entry name" value="LAMININ_IV_B"/>
    <property type="match status" value="1"/>
</dbReference>
<dbReference type="GO" id="GO:0032991">
    <property type="term" value="C:protein-containing complex"/>
    <property type="evidence" value="ECO:0007669"/>
    <property type="project" value="UniProtKB-ARBA"/>
</dbReference>
<keyword evidence="5 15" id="KW-0732">Signal</keyword>
<feature type="disulfide bond" evidence="13">
    <location>
        <begin position="753"/>
        <end position="765"/>
    </location>
</feature>
<feature type="domain" description="Laminin IV type B" evidence="17">
    <location>
        <begin position="544"/>
        <end position="747"/>
    </location>
</feature>
<evidence type="ECO:0000256" key="15">
    <source>
        <dbReference type="SAM" id="SignalP"/>
    </source>
</evidence>
<dbReference type="GO" id="GO:0007155">
    <property type="term" value="P:cell adhesion"/>
    <property type="evidence" value="ECO:0007669"/>
    <property type="project" value="UniProtKB-KW"/>
</dbReference>
<evidence type="ECO:0000256" key="4">
    <source>
        <dbReference type="ARBA" id="ARBA00022553"/>
    </source>
</evidence>
<feature type="domain" description="Laminin EGF-like" evidence="16">
    <location>
        <begin position="267"/>
        <end position="330"/>
    </location>
</feature>
<keyword evidence="3" id="KW-0272">Extracellular matrix</keyword>
<dbReference type="Ensembl" id="ENSDCDT00010057670.1">
    <property type="protein sequence ID" value="ENSDCDP00010047435.1"/>
    <property type="gene ID" value="ENSDCDG00010028394.1"/>
</dbReference>
<feature type="chain" id="PRO_5044328594" description="Laminin subunit beta-1" evidence="15">
    <location>
        <begin position="19"/>
        <end position="1764"/>
    </location>
</feature>
<comment type="subcellular location">
    <subcellularLocation>
        <location evidence="1">Secreted</location>
        <location evidence="1">Extracellular space</location>
        <location evidence="1">Extracellular matrix</location>
        <location evidence="1">Basement membrane</location>
    </subcellularLocation>
</comment>
<dbReference type="InterPro" id="IPR002049">
    <property type="entry name" value="LE_dom"/>
</dbReference>
<dbReference type="PROSITE" id="PS50027">
    <property type="entry name" value="EGF_LAM_2"/>
    <property type="match status" value="10"/>
</dbReference>
<keyword evidence="2" id="KW-0964">Secreted</keyword>
<feature type="domain" description="Laminin EGF-like" evidence="16">
    <location>
        <begin position="1064"/>
        <end position="1111"/>
    </location>
</feature>
<evidence type="ECO:0000259" key="16">
    <source>
        <dbReference type="PROSITE" id="PS50027"/>
    </source>
</evidence>
<dbReference type="Pfam" id="PF24973">
    <property type="entry name" value="EGF_LMN_ATRN"/>
    <property type="match status" value="3"/>
</dbReference>
<feature type="disulfide bond" evidence="13">
    <location>
        <begin position="866"/>
        <end position="875"/>
    </location>
</feature>
<dbReference type="InterPro" id="IPR008211">
    <property type="entry name" value="Laminin_N"/>
</dbReference>